<reference evidence="1 2" key="1">
    <citation type="journal article" date="2012" name="Science">
        <title>The Paleozoic origin of enzymatic lignin decomposition reconstructed from 31 fungal genomes.</title>
        <authorList>
            <person name="Floudas D."/>
            <person name="Binder M."/>
            <person name="Riley R."/>
            <person name="Barry K."/>
            <person name="Blanchette R.A."/>
            <person name="Henrissat B."/>
            <person name="Martinez A.T."/>
            <person name="Otillar R."/>
            <person name="Spatafora J.W."/>
            <person name="Yadav J.S."/>
            <person name="Aerts A."/>
            <person name="Benoit I."/>
            <person name="Boyd A."/>
            <person name="Carlson A."/>
            <person name="Copeland A."/>
            <person name="Coutinho P.M."/>
            <person name="de Vries R.P."/>
            <person name="Ferreira P."/>
            <person name="Findley K."/>
            <person name="Foster B."/>
            <person name="Gaskell J."/>
            <person name="Glotzer D."/>
            <person name="Gorecki P."/>
            <person name="Heitman J."/>
            <person name="Hesse C."/>
            <person name="Hori C."/>
            <person name="Igarashi K."/>
            <person name="Jurgens J.A."/>
            <person name="Kallen N."/>
            <person name="Kersten P."/>
            <person name="Kohler A."/>
            <person name="Kuees U."/>
            <person name="Kumar T.K.A."/>
            <person name="Kuo A."/>
            <person name="LaButti K."/>
            <person name="Larrondo L.F."/>
            <person name="Lindquist E."/>
            <person name="Ling A."/>
            <person name="Lombard V."/>
            <person name="Lucas S."/>
            <person name="Lundell T."/>
            <person name="Martin R."/>
            <person name="McLaughlin D.J."/>
            <person name="Morgenstern I."/>
            <person name="Morin E."/>
            <person name="Murat C."/>
            <person name="Nagy L.G."/>
            <person name="Nolan M."/>
            <person name="Ohm R.A."/>
            <person name="Patyshakuliyeva A."/>
            <person name="Rokas A."/>
            <person name="Ruiz-Duenas F.J."/>
            <person name="Sabat G."/>
            <person name="Salamov A."/>
            <person name="Samejima M."/>
            <person name="Schmutz J."/>
            <person name="Slot J.C."/>
            <person name="St John F."/>
            <person name="Stenlid J."/>
            <person name="Sun H."/>
            <person name="Sun S."/>
            <person name="Syed K."/>
            <person name="Tsang A."/>
            <person name="Wiebenga A."/>
            <person name="Young D."/>
            <person name="Pisabarro A."/>
            <person name="Eastwood D.C."/>
            <person name="Martin F."/>
            <person name="Cullen D."/>
            <person name="Grigoriev I.V."/>
            <person name="Hibbett D.S."/>
        </authorList>
    </citation>
    <scope>NUCLEOTIDE SEQUENCE [LARGE SCALE GENOMIC DNA]</scope>
    <source>
        <strain evidence="1 2">DJM-731 SS1</strain>
    </source>
</reference>
<keyword evidence="2" id="KW-1185">Reference proteome</keyword>
<dbReference type="EMBL" id="JH795878">
    <property type="protein sequence ID" value="EJT97193.1"/>
    <property type="molecule type" value="Genomic_DNA"/>
</dbReference>
<dbReference type="AlphaFoldDB" id="M5FPN7"/>
<protein>
    <submittedName>
        <fullName evidence="1">Uncharacterized protein</fullName>
    </submittedName>
</protein>
<dbReference type="RefSeq" id="XP_040624091.1">
    <property type="nucleotide sequence ID" value="XM_040777441.1"/>
</dbReference>
<evidence type="ECO:0000313" key="2">
    <source>
        <dbReference type="Proteomes" id="UP000030653"/>
    </source>
</evidence>
<dbReference type="GeneID" id="63692503"/>
<evidence type="ECO:0000313" key="1">
    <source>
        <dbReference type="EMBL" id="EJT97193.1"/>
    </source>
</evidence>
<sequence length="173" mass="20268">MTCEDWQRMNKDKVSRPLRSLGRELVKQAMDEKMRSHVNANQPCMSRKLRQWRLICIPSPSTFFSQQFERTVAAVSRYPQRQCWTNEKGLIFFMVHRTSYYSATQELEHMLDEILAAGLNMSTHARQALEQRCAENPSSGTLICEDGLLTWEDFLESFGRLMQWAKKCIQRAL</sequence>
<accession>M5FPN7</accession>
<name>M5FPN7_DACPD</name>
<dbReference type="Proteomes" id="UP000030653">
    <property type="component" value="Unassembled WGS sequence"/>
</dbReference>
<gene>
    <name evidence="1" type="ORF">DACRYDRAFT_97314</name>
</gene>
<dbReference type="HOGENOM" id="CLU_1547532_0_0_1"/>
<proteinExistence type="predicted"/>
<organism evidence="1 2">
    <name type="scientific">Dacryopinax primogenitus (strain DJM 731)</name>
    <name type="common">Brown rot fungus</name>
    <dbReference type="NCBI Taxonomy" id="1858805"/>
    <lineage>
        <taxon>Eukaryota</taxon>
        <taxon>Fungi</taxon>
        <taxon>Dikarya</taxon>
        <taxon>Basidiomycota</taxon>
        <taxon>Agaricomycotina</taxon>
        <taxon>Dacrymycetes</taxon>
        <taxon>Dacrymycetales</taxon>
        <taxon>Dacrymycetaceae</taxon>
        <taxon>Dacryopinax</taxon>
    </lineage>
</organism>